<dbReference type="PANTHER" id="PTHR43731">
    <property type="entry name" value="RHOMBOID PROTEASE"/>
    <property type="match status" value="1"/>
</dbReference>
<keyword evidence="6" id="KW-0809">Transit peptide</keyword>
<comment type="caution">
    <text evidence="11">The sequence shown here is derived from an EMBL/GenBank/DDBJ whole genome shotgun (WGS) entry which is preliminary data.</text>
</comment>
<dbReference type="GO" id="GO:0004252">
    <property type="term" value="F:serine-type endopeptidase activity"/>
    <property type="evidence" value="ECO:0007669"/>
    <property type="project" value="InterPro"/>
</dbReference>
<keyword evidence="4 9" id="KW-0812">Transmembrane</keyword>
<dbReference type="EMBL" id="CAMGYJ010000011">
    <property type="protein sequence ID" value="CAI0560342.1"/>
    <property type="molecule type" value="Genomic_DNA"/>
</dbReference>
<keyword evidence="3" id="KW-0645">Protease</keyword>
<feature type="transmembrane region" description="Helical" evidence="9">
    <location>
        <begin position="243"/>
        <end position="261"/>
    </location>
</feature>
<dbReference type="Gene3D" id="1.20.1540.10">
    <property type="entry name" value="Rhomboid-like"/>
    <property type="match status" value="1"/>
</dbReference>
<organism evidence="11 12">
    <name type="scientific">Linum tenue</name>
    <dbReference type="NCBI Taxonomy" id="586396"/>
    <lineage>
        <taxon>Eukaryota</taxon>
        <taxon>Viridiplantae</taxon>
        <taxon>Streptophyta</taxon>
        <taxon>Embryophyta</taxon>
        <taxon>Tracheophyta</taxon>
        <taxon>Spermatophyta</taxon>
        <taxon>Magnoliopsida</taxon>
        <taxon>eudicotyledons</taxon>
        <taxon>Gunneridae</taxon>
        <taxon>Pentapetalae</taxon>
        <taxon>rosids</taxon>
        <taxon>fabids</taxon>
        <taxon>Malpighiales</taxon>
        <taxon>Linaceae</taxon>
        <taxon>Linum</taxon>
    </lineage>
</organism>
<keyword evidence="7 9" id="KW-1133">Transmembrane helix</keyword>
<evidence type="ECO:0000256" key="2">
    <source>
        <dbReference type="ARBA" id="ARBA00009045"/>
    </source>
</evidence>
<keyword evidence="5" id="KW-0378">Hydrolase</keyword>
<feature type="transmembrane region" description="Helical" evidence="9">
    <location>
        <begin position="305"/>
        <end position="323"/>
    </location>
</feature>
<evidence type="ECO:0000313" key="11">
    <source>
        <dbReference type="EMBL" id="CAI0560342.1"/>
    </source>
</evidence>
<keyword evidence="8 9" id="KW-0472">Membrane</keyword>
<dbReference type="SUPFAM" id="SSF144091">
    <property type="entry name" value="Rhomboid-like"/>
    <property type="match status" value="1"/>
</dbReference>
<dbReference type="Pfam" id="PF01694">
    <property type="entry name" value="Rhomboid"/>
    <property type="match status" value="1"/>
</dbReference>
<proteinExistence type="inferred from homology"/>
<dbReference type="PANTHER" id="PTHR43731:SF14">
    <property type="entry name" value="PRESENILIN-ASSOCIATED RHOMBOID-LIKE PROTEIN, MITOCHONDRIAL"/>
    <property type="match status" value="1"/>
</dbReference>
<dbReference type="FunFam" id="1.20.1540.10:FF:000018">
    <property type="entry name" value="RHOMBOID-like protein 12, mitochondrial"/>
    <property type="match status" value="1"/>
</dbReference>
<evidence type="ECO:0000256" key="5">
    <source>
        <dbReference type="ARBA" id="ARBA00022801"/>
    </source>
</evidence>
<dbReference type="InterPro" id="IPR035952">
    <property type="entry name" value="Rhomboid-like_sf"/>
</dbReference>
<dbReference type="GO" id="GO:0006508">
    <property type="term" value="P:proteolysis"/>
    <property type="evidence" value="ECO:0007669"/>
    <property type="project" value="UniProtKB-KW"/>
</dbReference>
<name>A0AAV0RRX0_9ROSI</name>
<comment type="subcellular location">
    <subcellularLocation>
        <location evidence="1">Membrane</location>
        <topology evidence="1">Multi-pass membrane protein</topology>
    </subcellularLocation>
</comment>
<evidence type="ECO:0000256" key="9">
    <source>
        <dbReference type="SAM" id="Phobius"/>
    </source>
</evidence>
<reference evidence="11" key="1">
    <citation type="submission" date="2022-08" db="EMBL/GenBank/DDBJ databases">
        <authorList>
            <person name="Gutierrez-Valencia J."/>
        </authorList>
    </citation>
    <scope>NUCLEOTIDE SEQUENCE</scope>
</reference>
<protein>
    <recommendedName>
        <fullName evidence="10">Peptidase S54 rhomboid domain-containing protein</fullName>
    </recommendedName>
</protein>
<evidence type="ECO:0000313" key="12">
    <source>
        <dbReference type="Proteomes" id="UP001154282"/>
    </source>
</evidence>
<evidence type="ECO:0000256" key="3">
    <source>
        <dbReference type="ARBA" id="ARBA00022670"/>
    </source>
</evidence>
<dbReference type="Proteomes" id="UP001154282">
    <property type="component" value="Unassembled WGS sequence"/>
</dbReference>
<dbReference type="InterPro" id="IPR022764">
    <property type="entry name" value="Peptidase_S54_rhomboid_dom"/>
</dbReference>
<evidence type="ECO:0000256" key="1">
    <source>
        <dbReference type="ARBA" id="ARBA00004141"/>
    </source>
</evidence>
<evidence type="ECO:0000256" key="4">
    <source>
        <dbReference type="ARBA" id="ARBA00022692"/>
    </source>
</evidence>
<evidence type="ECO:0000256" key="8">
    <source>
        <dbReference type="ARBA" id="ARBA00023136"/>
    </source>
</evidence>
<feature type="transmembrane region" description="Helical" evidence="9">
    <location>
        <begin position="144"/>
        <end position="162"/>
    </location>
</feature>
<evidence type="ECO:0000259" key="10">
    <source>
        <dbReference type="Pfam" id="PF01694"/>
    </source>
</evidence>
<comment type="similarity">
    <text evidence="2">Belongs to the peptidase S54 family.</text>
</comment>
<evidence type="ECO:0000256" key="6">
    <source>
        <dbReference type="ARBA" id="ARBA00022946"/>
    </source>
</evidence>
<dbReference type="InterPro" id="IPR050925">
    <property type="entry name" value="Rhomboid_protease_S54"/>
</dbReference>
<feature type="domain" description="Peptidase S54 rhomboid" evidence="10">
    <location>
        <begin position="199"/>
        <end position="351"/>
    </location>
</feature>
<sequence>MQRLLSSSLLSKRFTNSCTSSLLHSQPHNYFASLPNPKNFLLQSHPFLSSYGKCPIRRSHSYHPHLNVKGSIFPWFRPNPSLPKQFSSNSRNAHFREASGSLVRRKAGVLEARFARGYRGFDRGLRSSGRDWRLWFQQLTPNDMVLGLIMANAAVFMLWQIADRRFMVENFMVGPLIFHIRDIIFANRSRISLDNFRSGRIHTLITSAFSHMDIEHLLSNMIGLYFFGVNIAENFGPKYLLKLYLCGAVGGSVLYLLHHYLMALSSKEQGIWKRDPSRTPGLGASGAVNAIMLLEIFLNPRATIMFDFIIPVPAMLLGVFLIGKDVWRIVQGDSNISGSAHLGGAAVAGLAWYQIRRGRF</sequence>
<dbReference type="GO" id="GO:0016020">
    <property type="term" value="C:membrane"/>
    <property type="evidence" value="ECO:0007669"/>
    <property type="project" value="UniProtKB-SubCell"/>
</dbReference>
<accession>A0AAV0RRX0</accession>
<dbReference type="AlphaFoldDB" id="A0AAV0RRX0"/>
<gene>
    <name evidence="11" type="ORF">LITE_LOCUS49649</name>
</gene>
<evidence type="ECO:0000256" key="7">
    <source>
        <dbReference type="ARBA" id="ARBA00022989"/>
    </source>
</evidence>
<keyword evidence="12" id="KW-1185">Reference proteome</keyword>